<dbReference type="GO" id="GO:0000155">
    <property type="term" value="F:phosphorelay sensor kinase activity"/>
    <property type="evidence" value="ECO:0007669"/>
    <property type="project" value="InterPro"/>
</dbReference>
<dbReference type="CDD" id="cd00075">
    <property type="entry name" value="HATPase"/>
    <property type="match status" value="1"/>
</dbReference>
<dbReference type="EC" id="2.7.13.3" evidence="2"/>
<dbReference type="PROSITE" id="PS50112">
    <property type="entry name" value="PAS"/>
    <property type="match status" value="3"/>
</dbReference>
<dbReference type="SMART" id="SM00387">
    <property type="entry name" value="HATPase_c"/>
    <property type="match status" value="1"/>
</dbReference>
<keyword evidence="3" id="KW-0597">Phosphoprotein</keyword>
<dbReference type="Gene3D" id="3.30.450.40">
    <property type="match status" value="1"/>
</dbReference>
<evidence type="ECO:0000256" key="5">
    <source>
        <dbReference type="ARBA" id="ARBA00022741"/>
    </source>
</evidence>
<dbReference type="PANTHER" id="PTHR43547">
    <property type="entry name" value="TWO-COMPONENT HISTIDINE KINASE"/>
    <property type="match status" value="1"/>
</dbReference>
<evidence type="ECO:0000259" key="9">
    <source>
        <dbReference type="PROSITE" id="PS50109"/>
    </source>
</evidence>
<dbReference type="AlphaFoldDB" id="A0AA42DPV7"/>
<dbReference type="SMART" id="SM00091">
    <property type="entry name" value="PAS"/>
    <property type="match status" value="3"/>
</dbReference>
<keyword evidence="4" id="KW-0808">Transferase</keyword>
<evidence type="ECO:0000313" key="12">
    <source>
        <dbReference type="Proteomes" id="UP001169242"/>
    </source>
</evidence>
<dbReference type="InterPro" id="IPR035965">
    <property type="entry name" value="PAS-like_dom_sf"/>
</dbReference>
<dbReference type="SUPFAM" id="SSF55874">
    <property type="entry name" value="ATPase domain of HSP90 chaperone/DNA topoisomerase II/histidine kinase"/>
    <property type="match status" value="1"/>
</dbReference>
<protein>
    <recommendedName>
        <fullName evidence="2">histidine kinase</fullName>
        <ecNumber evidence="2">2.7.13.3</ecNumber>
    </recommendedName>
</protein>
<dbReference type="InterPro" id="IPR036890">
    <property type="entry name" value="HATPase_C_sf"/>
</dbReference>
<feature type="domain" description="PAS" evidence="10">
    <location>
        <begin position="1"/>
        <end position="34"/>
    </location>
</feature>
<dbReference type="InterPro" id="IPR000014">
    <property type="entry name" value="PAS"/>
</dbReference>
<evidence type="ECO:0000256" key="1">
    <source>
        <dbReference type="ARBA" id="ARBA00000085"/>
    </source>
</evidence>
<dbReference type="SUPFAM" id="SSF55785">
    <property type="entry name" value="PYP-like sensor domain (PAS domain)"/>
    <property type="match status" value="2"/>
</dbReference>
<keyword evidence="5" id="KW-0547">Nucleotide-binding</keyword>
<dbReference type="InterPro" id="IPR036097">
    <property type="entry name" value="HisK_dim/P_sf"/>
</dbReference>
<evidence type="ECO:0000313" key="11">
    <source>
        <dbReference type="EMBL" id="MDA3732990.1"/>
    </source>
</evidence>
<dbReference type="SMART" id="SM00388">
    <property type="entry name" value="HisKA"/>
    <property type="match status" value="1"/>
</dbReference>
<accession>A0AA42DPV7</accession>
<dbReference type="RefSeq" id="WP_271012934.1">
    <property type="nucleotide sequence ID" value="NZ_JAQIFT010000058.1"/>
</dbReference>
<dbReference type="Gene3D" id="3.30.565.10">
    <property type="entry name" value="Histidine kinase-like ATPase, C-terminal domain"/>
    <property type="match status" value="1"/>
</dbReference>
<dbReference type="InterPro" id="IPR003594">
    <property type="entry name" value="HATPase_dom"/>
</dbReference>
<evidence type="ECO:0000256" key="6">
    <source>
        <dbReference type="ARBA" id="ARBA00022777"/>
    </source>
</evidence>
<dbReference type="Proteomes" id="UP001169242">
    <property type="component" value="Unassembled WGS sequence"/>
</dbReference>
<organism evidence="11 12">
    <name type="scientific">Holtiella tumoricola</name>
    <dbReference type="NCBI Taxonomy" id="3018743"/>
    <lineage>
        <taxon>Bacteria</taxon>
        <taxon>Bacillati</taxon>
        <taxon>Bacillota</taxon>
        <taxon>Clostridia</taxon>
        <taxon>Lachnospirales</taxon>
        <taxon>Cellulosilyticaceae</taxon>
        <taxon>Holtiella</taxon>
    </lineage>
</organism>
<gene>
    <name evidence="11" type="ORF">PBV87_16050</name>
</gene>
<dbReference type="PROSITE" id="PS50109">
    <property type="entry name" value="HIS_KIN"/>
    <property type="match status" value="1"/>
</dbReference>
<dbReference type="FunFam" id="3.30.565.10:FF:000037">
    <property type="entry name" value="Hybrid sensor histidine kinase/response regulator"/>
    <property type="match status" value="1"/>
</dbReference>
<keyword evidence="12" id="KW-1185">Reference proteome</keyword>
<dbReference type="PANTHER" id="PTHR43547:SF2">
    <property type="entry name" value="HYBRID SIGNAL TRANSDUCTION HISTIDINE KINASE C"/>
    <property type="match status" value="1"/>
</dbReference>
<comment type="caution">
    <text evidence="11">The sequence shown here is derived from an EMBL/GenBank/DDBJ whole genome shotgun (WGS) entry which is preliminary data.</text>
</comment>
<reference evidence="11" key="1">
    <citation type="journal article" date="2023" name="Int. J. Syst. Evol. Microbiol.">
        <title>&lt;i&gt;Holtiella tumoricola&lt;/i&gt; gen. nov. sp. nov., isolated from a human clinical sample.</title>
        <authorList>
            <person name="Allen-Vercoe E."/>
            <person name="Daigneault M.C."/>
            <person name="Vancuren S.J."/>
            <person name="Cochrane K."/>
            <person name="O'Neal L.L."/>
            <person name="Sankaranarayanan K."/>
            <person name="Lawson P.A."/>
        </authorList>
    </citation>
    <scope>NUCLEOTIDE SEQUENCE</scope>
    <source>
        <strain evidence="11">CC70A</strain>
    </source>
</reference>
<proteinExistence type="predicted"/>
<dbReference type="InterPro" id="IPR004358">
    <property type="entry name" value="Sig_transdc_His_kin-like_C"/>
</dbReference>
<sequence length="773" mass="91016">MKQFLNTLEDSMCILDINKKLMYLNKASQESIGYVNKLIDMQILEYKIVFDKEQIHLYIKNSEGKWKSGRLQTYEITIEEEQCFLGKIQWSDILDKKKKAQLLEAFLENLNQSVCIKDKLGNYIYANRHYRERINATEDEIMGKRDENYWGEQYSAFFKESDDYTLETNMECVIEEKVVEEEKYFETTKFPIVHEDTYIGVLIKDITLQKILYSQLVRDQSENNHLSKLYHTVKSLKEYFKTNQVNIWLYNQEKECITPCFNIERIQKEFEGHIDLPLSKHQAERIKNGGEVVVRTNTFPFRRNNIRLDQTKPIFYTLYYPIVYENKLLGLLNIVLDKEPKQFVVKNYYMNSICQHIAIILATQHLSNQLQKECEQRINIEEDLRKIVSIVTDLIIVVDTEGYFKWGNEGCKQILGWNEEEFLHMKWQDMIHPDDYENAKSKQKKWIQYGKQEPCINRYQCRDGSYKWLRWDGYYKKASDTFIATAKDITYEIELEMKEKLAKEVLQIEKLRNEFFANLSHEFKTPLTLIMSALQMLEGFMNDSLEDQSLTTKYVGIMRQNSYRLLRLVNNLIDVTKIDAGYYEVTMHNYNIINVVEEIVMSVAEYAKNQEIEIIFDTEVEEEVIACDPEKIERIILNLLSNALKYTLGEGRIQVSIEVGTKDVLIIVQDNGIGIPAEKVPYIFERFVQVNDVLTRHCEGSGIGLSLVKSLVELHEGTIDVESSLGEGTRFEIRLPRIQKAGEELLIENIDDCQMSQRRIEKCHIEFSDIYKI</sequence>
<dbReference type="Pfam" id="PF08447">
    <property type="entry name" value="PAS_3"/>
    <property type="match status" value="1"/>
</dbReference>
<dbReference type="CDD" id="cd00082">
    <property type="entry name" value="HisKA"/>
    <property type="match status" value="1"/>
</dbReference>
<dbReference type="Gene3D" id="3.30.450.20">
    <property type="entry name" value="PAS domain"/>
    <property type="match status" value="2"/>
</dbReference>
<dbReference type="InterPro" id="IPR013655">
    <property type="entry name" value="PAS_fold_3"/>
</dbReference>
<dbReference type="Pfam" id="PF02518">
    <property type="entry name" value="HATPase_c"/>
    <property type="match status" value="1"/>
</dbReference>
<dbReference type="InterPro" id="IPR029016">
    <property type="entry name" value="GAF-like_dom_sf"/>
</dbReference>
<comment type="catalytic activity">
    <reaction evidence="1">
        <text>ATP + protein L-histidine = ADP + protein N-phospho-L-histidine.</text>
        <dbReference type="EC" id="2.7.13.3"/>
    </reaction>
</comment>
<keyword evidence="6" id="KW-0418">Kinase</keyword>
<evidence type="ECO:0000256" key="3">
    <source>
        <dbReference type="ARBA" id="ARBA00022553"/>
    </source>
</evidence>
<dbReference type="Pfam" id="PF00512">
    <property type="entry name" value="HisKA"/>
    <property type="match status" value="1"/>
</dbReference>
<dbReference type="Pfam" id="PF08448">
    <property type="entry name" value="PAS_4"/>
    <property type="match status" value="1"/>
</dbReference>
<dbReference type="SUPFAM" id="SSF47384">
    <property type="entry name" value="Homodimeric domain of signal transducing histidine kinase"/>
    <property type="match status" value="1"/>
</dbReference>
<dbReference type="FunFam" id="1.10.287.130:FF:000001">
    <property type="entry name" value="Two-component sensor histidine kinase"/>
    <property type="match status" value="1"/>
</dbReference>
<dbReference type="EMBL" id="JAQIFT010000058">
    <property type="protein sequence ID" value="MDA3732990.1"/>
    <property type="molecule type" value="Genomic_DNA"/>
</dbReference>
<evidence type="ECO:0000256" key="2">
    <source>
        <dbReference type="ARBA" id="ARBA00012438"/>
    </source>
</evidence>
<feature type="domain" description="PAS" evidence="10">
    <location>
        <begin position="380"/>
        <end position="450"/>
    </location>
</feature>
<evidence type="ECO:0000256" key="7">
    <source>
        <dbReference type="ARBA" id="ARBA00022840"/>
    </source>
</evidence>
<dbReference type="Gene3D" id="1.10.287.130">
    <property type="match status" value="1"/>
</dbReference>
<name>A0AA42DPV7_9FIRM</name>
<evidence type="ECO:0000256" key="4">
    <source>
        <dbReference type="ARBA" id="ARBA00022679"/>
    </source>
</evidence>
<dbReference type="PRINTS" id="PR00344">
    <property type="entry name" value="BCTRLSENSOR"/>
</dbReference>
<dbReference type="InterPro" id="IPR005467">
    <property type="entry name" value="His_kinase_dom"/>
</dbReference>
<feature type="domain" description="PAS" evidence="10">
    <location>
        <begin position="99"/>
        <end position="177"/>
    </location>
</feature>
<evidence type="ECO:0000259" key="10">
    <source>
        <dbReference type="PROSITE" id="PS50112"/>
    </source>
</evidence>
<evidence type="ECO:0000256" key="8">
    <source>
        <dbReference type="ARBA" id="ARBA00023012"/>
    </source>
</evidence>
<dbReference type="NCBIfam" id="TIGR00229">
    <property type="entry name" value="sensory_box"/>
    <property type="match status" value="1"/>
</dbReference>
<dbReference type="InterPro" id="IPR003661">
    <property type="entry name" value="HisK_dim/P_dom"/>
</dbReference>
<dbReference type="SUPFAM" id="SSF55781">
    <property type="entry name" value="GAF domain-like"/>
    <property type="match status" value="1"/>
</dbReference>
<keyword evidence="8" id="KW-0902">Two-component regulatory system</keyword>
<keyword evidence="7 11" id="KW-0067">ATP-binding</keyword>
<dbReference type="GO" id="GO:0005524">
    <property type="term" value="F:ATP binding"/>
    <property type="evidence" value="ECO:0007669"/>
    <property type="project" value="UniProtKB-KW"/>
</dbReference>
<feature type="domain" description="Histidine kinase" evidence="9">
    <location>
        <begin position="518"/>
        <end position="739"/>
    </location>
</feature>
<dbReference type="CDD" id="cd00130">
    <property type="entry name" value="PAS"/>
    <property type="match status" value="1"/>
</dbReference>
<dbReference type="InterPro" id="IPR013656">
    <property type="entry name" value="PAS_4"/>
</dbReference>